<keyword evidence="1" id="KW-1133">Transmembrane helix</keyword>
<feature type="domain" description="Endonuclease/exonuclease/phosphatase" evidence="2">
    <location>
        <begin position="128"/>
        <end position="332"/>
    </location>
</feature>
<gene>
    <name evidence="3" type="ORF">J0A67_11490</name>
</gene>
<keyword evidence="4" id="KW-1185">Reference proteome</keyword>
<feature type="transmembrane region" description="Helical" evidence="1">
    <location>
        <begin position="82"/>
        <end position="103"/>
    </location>
</feature>
<dbReference type="InterPro" id="IPR036691">
    <property type="entry name" value="Endo/exonu/phosph_ase_sf"/>
</dbReference>
<evidence type="ECO:0000256" key="1">
    <source>
        <dbReference type="SAM" id="Phobius"/>
    </source>
</evidence>
<dbReference type="GO" id="GO:0004519">
    <property type="term" value="F:endonuclease activity"/>
    <property type="evidence" value="ECO:0007669"/>
    <property type="project" value="UniProtKB-KW"/>
</dbReference>
<keyword evidence="3" id="KW-0255">Endonuclease</keyword>
<dbReference type="SUPFAM" id="SSF56219">
    <property type="entry name" value="DNase I-like"/>
    <property type="match status" value="1"/>
</dbReference>
<keyword evidence="3" id="KW-0540">Nuclease</keyword>
<proteinExistence type="predicted"/>
<keyword evidence="1" id="KW-0472">Membrane</keyword>
<feature type="transmembrane region" description="Helical" evidence="1">
    <location>
        <begin position="58"/>
        <end position="76"/>
    </location>
</feature>
<dbReference type="InterPro" id="IPR005135">
    <property type="entry name" value="Endo/exonuclease/phosphatase"/>
</dbReference>
<keyword evidence="1" id="KW-0812">Transmembrane</keyword>
<evidence type="ECO:0000313" key="4">
    <source>
        <dbReference type="Proteomes" id="UP000664698"/>
    </source>
</evidence>
<dbReference type="Gene3D" id="3.60.10.10">
    <property type="entry name" value="Endonuclease/exonuclease/phosphatase"/>
    <property type="match status" value="1"/>
</dbReference>
<dbReference type="EMBL" id="JAFKCW010000002">
    <property type="protein sequence ID" value="MBN7801488.1"/>
    <property type="molecule type" value="Genomic_DNA"/>
</dbReference>
<dbReference type="Pfam" id="PF03372">
    <property type="entry name" value="Exo_endo_phos"/>
    <property type="match status" value="1"/>
</dbReference>
<organism evidence="3 4">
    <name type="scientific">Algoriphagus aestuariicola</name>
    <dbReference type="NCBI Taxonomy" id="1852016"/>
    <lineage>
        <taxon>Bacteria</taxon>
        <taxon>Pseudomonadati</taxon>
        <taxon>Bacteroidota</taxon>
        <taxon>Cytophagia</taxon>
        <taxon>Cytophagales</taxon>
        <taxon>Cyclobacteriaceae</taxon>
        <taxon>Algoriphagus</taxon>
    </lineage>
</organism>
<evidence type="ECO:0000259" key="2">
    <source>
        <dbReference type="Pfam" id="PF03372"/>
    </source>
</evidence>
<reference evidence="3 4" key="1">
    <citation type="submission" date="2021-03" db="EMBL/GenBank/DDBJ databases">
        <title>novel species isolated from a fishpond in China.</title>
        <authorList>
            <person name="Lu H."/>
            <person name="Cai Z."/>
        </authorList>
    </citation>
    <scope>NUCLEOTIDE SEQUENCE [LARGE SCALE GENOMIC DNA]</scope>
    <source>
        <strain evidence="3 4">JCM 31546</strain>
    </source>
</reference>
<sequence>MQEWVNKQHHPCRKWLNFQHHSTSRILLTGLSAFFFLSSYIPLIKLDFWWIRIFDYPRFQKLIIHLLLIGGWWLFGDDRTENLIWTSLLGIGSIYLFFQVWPYTFLGKRMIDRVPYDPQKGIHLMIGNVYQYNRKFEKALNLIRQRDPDFIFLVETDQAWADAMEPLHDTYPNRILVPLENTYGLVLYSKLTIVKQSINHLIDEDIPSLELDVRLRSGQIITIYAIHPTPPVPNENPTSTDRDAEILIVGKKSKANPKPSLVIGDLNDVAWSYTTSLFLKVSETADPRRGRGFYNTFHAKIPLFRWPLDHVFLSRHFGLSSLKVLPGIGSDHFPIELKATLTANDTTDTEEATPEEEVEARAKIIKGHENQKADQD</sequence>
<evidence type="ECO:0000313" key="3">
    <source>
        <dbReference type="EMBL" id="MBN7801488.1"/>
    </source>
</evidence>
<keyword evidence="3" id="KW-0378">Hydrolase</keyword>
<feature type="transmembrane region" description="Helical" evidence="1">
    <location>
        <begin position="26"/>
        <end position="46"/>
    </location>
</feature>
<protein>
    <submittedName>
        <fullName evidence="3">Endonuclease/exonuclease/phosphatase family protein</fullName>
    </submittedName>
</protein>
<dbReference type="Proteomes" id="UP000664698">
    <property type="component" value="Unassembled WGS sequence"/>
</dbReference>
<comment type="caution">
    <text evidence="3">The sequence shown here is derived from an EMBL/GenBank/DDBJ whole genome shotgun (WGS) entry which is preliminary data.</text>
</comment>
<name>A0ABS3BQQ5_9BACT</name>
<accession>A0ABS3BQQ5</accession>